<dbReference type="KEGG" id="phet:94287772"/>
<evidence type="ECO:0000256" key="5">
    <source>
        <dbReference type="ARBA" id="ARBA00022927"/>
    </source>
</evidence>
<dbReference type="GO" id="GO:0019905">
    <property type="term" value="F:syntaxin binding"/>
    <property type="evidence" value="ECO:0007669"/>
    <property type="project" value="TreeGrafter"/>
</dbReference>
<evidence type="ECO:0000256" key="8">
    <source>
        <dbReference type="ARBA" id="ARBA00042485"/>
    </source>
</evidence>
<dbReference type="GO" id="GO:0031201">
    <property type="term" value="C:SNARE complex"/>
    <property type="evidence" value="ECO:0007669"/>
    <property type="project" value="TreeGrafter"/>
</dbReference>
<dbReference type="GO" id="GO:0005483">
    <property type="term" value="F:soluble NSF attachment protein activity"/>
    <property type="evidence" value="ECO:0007669"/>
    <property type="project" value="TreeGrafter"/>
</dbReference>
<dbReference type="GO" id="GO:0005774">
    <property type="term" value="C:vacuolar membrane"/>
    <property type="evidence" value="ECO:0007669"/>
    <property type="project" value="TreeGrafter"/>
</dbReference>
<dbReference type="PANTHER" id="PTHR13768">
    <property type="entry name" value="SOLUBLE NSF ATTACHMENT PROTEIN SNAP"/>
    <property type="match status" value="1"/>
</dbReference>
<evidence type="ECO:0000256" key="6">
    <source>
        <dbReference type="ARBA" id="ARBA00023136"/>
    </source>
</evidence>
<keyword evidence="3" id="KW-0813">Transport</keyword>
<keyword evidence="6" id="KW-0472">Membrane</keyword>
<evidence type="ECO:0000256" key="2">
    <source>
        <dbReference type="ARBA" id="ARBA00010050"/>
    </source>
</evidence>
<dbReference type="InterPro" id="IPR000744">
    <property type="entry name" value="NSF_attach"/>
</dbReference>
<evidence type="ECO:0000256" key="7">
    <source>
        <dbReference type="ARBA" id="ARBA00040047"/>
    </source>
</evidence>
<evidence type="ECO:0000256" key="9">
    <source>
        <dbReference type="SAM" id="MobiDB-lite"/>
    </source>
</evidence>
<dbReference type="AlphaFoldDB" id="A0A836HWK5"/>
<dbReference type="GeneID" id="94287772"/>
<name>A0A836HWK5_9TRYP</name>
<comment type="caution">
    <text evidence="10">The sequence shown here is derived from an EMBL/GenBank/DDBJ whole genome shotgun (WGS) entry which is preliminary data.</text>
</comment>
<dbReference type="SUPFAM" id="SSF48452">
    <property type="entry name" value="TPR-like"/>
    <property type="match status" value="1"/>
</dbReference>
<comment type="subcellular location">
    <subcellularLocation>
        <location evidence="1">Membrane</location>
        <topology evidence="1">Peripheral membrane protein</topology>
    </subcellularLocation>
</comment>
<dbReference type="EMBL" id="JAFJZO010000034">
    <property type="protein sequence ID" value="KAG5493817.1"/>
    <property type="molecule type" value="Genomic_DNA"/>
</dbReference>
<evidence type="ECO:0000313" key="10">
    <source>
        <dbReference type="EMBL" id="KAG5493817.1"/>
    </source>
</evidence>
<evidence type="ECO:0000256" key="1">
    <source>
        <dbReference type="ARBA" id="ARBA00004170"/>
    </source>
</evidence>
<reference evidence="10 11" key="1">
    <citation type="submission" date="2021-02" db="EMBL/GenBank/DDBJ databases">
        <title>Porcisia hertigi Genome sequencing and assembly.</title>
        <authorList>
            <person name="Almutairi H."/>
            <person name="Gatherer D."/>
        </authorList>
    </citation>
    <scope>NUCLEOTIDE SEQUENCE [LARGE SCALE GENOMIC DNA]</scope>
    <source>
        <strain evidence="10 11">C119</strain>
    </source>
</reference>
<proteinExistence type="inferred from homology"/>
<gene>
    <name evidence="10" type="ORF">JKF63_01649</name>
</gene>
<protein>
    <recommendedName>
        <fullName evidence="7">Gamma-soluble NSF attachment protein</fullName>
    </recommendedName>
    <alternativeName>
        <fullName evidence="8">N-ethylmaleimide-sensitive factor attachment protein gamma</fullName>
    </alternativeName>
</protein>
<accession>A0A836HWK5</accession>
<keyword evidence="4" id="KW-0931">ER-Golgi transport</keyword>
<keyword evidence="5" id="KW-0653">Protein transport</keyword>
<dbReference type="GO" id="GO:0006886">
    <property type="term" value="P:intracellular protein transport"/>
    <property type="evidence" value="ECO:0007669"/>
    <property type="project" value="InterPro"/>
</dbReference>
<dbReference type="PANTHER" id="PTHR13768:SF2">
    <property type="entry name" value="GAMMA-SOLUBLE NSF ATTACHMENT PROTEIN"/>
    <property type="match status" value="1"/>
</dbReference>
<evidence type="ECO:0000256" key="4">
    <source>
        <dbReference type="ARBA" id="ARBA00022892"/>
    </source>
</evidence>
<feature type="region of interest" description="Disordered" evidence="9">
    <location>
        <begin position="349"/>
        <end position="381"/>
    </location>
</feature>
<dbReference type="OrthoDB" id="9984275at2759"/>
<dbReference type="RefSeq" id="XP_067753852.1">
    <property type="nucleotide sequence ID" value="XM_067897695.1"/>
</dbReference>
<dbReference type="GO" id="GO:0016192">
    <property type="term" value="P:vesicle-mediated transport"/>
    <property type="evidence" value="ECO:0007669"/>
    <property type="project" value="UniProtKB-KW"/>
</dbReference>
<sequence length="381" mass="41413">MQSQSAKQAEADGYMKSAEKHLEKRMFHFKANYNGAAEDFDKAARIYTNLHNYPKACDAWTRASGAHSKARNEANAANSMEKLGDFASQCILDSESAMSSVSTACMTQVPVERLVRDALHAYEEASKLYGVATNGSKQAAALKKAADVISRSLCTARHSRSSGNDGPAAANIVYLQTEYRRIVEDVIKLMERNWEAMESKPFDLPDIYRSYMLFCLRSSDIQGAVQIVKRMIGIISTSPADGTYNDSKNLFRLLNQPANAAKAGLEIIVLCLSTSVDDGYTWAKMEMARLGAVFGFCNSSEERAAAGLLAAYADRDEDALREALKTHSCLNFLTADVSRIAKKLTLGGKGHSNGANTSAAPLPPSSQSLVNASESDSDDLR</sequence>
<comment type="similarity">
    <text evidence="2">Belongs to the SNAP family.</text>
</comment>
<organism evidence="10 11">
    <name type="scientific">Porcisia hertigi</name>
    <dbReference type="NCBI Taxonomy" id="2761500"/>
    <lineage>
        <taxon>Eukaryota</taxon>
        <taxon>Discoba</taxon>
        <taxon>Euglenozoa</taxon>
        <taxon>Kinetoplastea</taxon>
        <taxon>Metakinetoplastina</taxon>
        <taxon>Trypanosomatida</taxon>
        <taxon>Trypanosomatidae</taxon>
        <taxon>Leishmaniinae</taxon>
        <taxon>Porcisia</taxon>
    </lineage>
</organism>
<dbReference type="Proteomes" id="UP000674318">
    <property type="component" value="Unassembled WGS sequence"/>
</dbReference>
<evidence type="ECO:0000313" key="11">
    <source>
        <dbReference type="Proteomes" id="UP000674318"/>
    </source>
</evidence>
<keyword evidence="11" id="KW-1185">Reference proteome</keyword>
<dbReference type="InterPro" id="IPR011990">
    <property type="entry name" value="TPR-like_helical_dom_sf"/>
</dbReference>
<evidence type="ECO:0000256" key="3">
    <source>
        <dbReference type="ARBA" id="ARBA00022448"/>
    </source>
</evidence>
<dbReference type="Gene3D" id="1.25.40.10">
    <property type="entry name" value="Tetratricopeptide repeat domain"/>
    <property type="match status" value="1"/>
</dbReference>